<comment type="caution">
    <text evidence="2">The sequence shown here is derived from an EMBL/GenBank/DDBJ whole genome shotgun (WGS) entry which is preliminary data.</text>
</comment>
<dbReference type="EMBL" id="JAVREL010000036">
    <property type="protein sequence ID" value="MDT0347605.1"/>
    <property type="molecule type" value="Genomic_DNA"/>
</dbReference>
<dbReference type="InterPro" id="IPR002560">
    <property type="entry name" value="Transposase_DDE"/>
</dbReference>
<evidence type="ECO:0000259" key="1">
    <source>
        <dbReference type="Pfam" id="PF01610"/>
    </source>
</evidence>
<name>A0ABU2N1F8_9ACTN</name>
<gene>
    <name evidence="2" type="ORF">RM590_34335</name>
</gene>
<sequence>MYTVRKLLRRNKEDFTEDQRTLLATELDHVGTCGRQIYAAWQAKELLRDLLGLTVSRTHNTPDRSTISAARHRFFAHVADHAHLPELVTLAETVEQWWNGIETYLITGITSAASEGNNRLIKLEARNAFGFRNRESQRLRSRCASTRRSRREAHPH</sequence>
<dbReference type="Proteomes" id="UP001183246">
    <property type="component" value="Unassembled WGS sequence"/>
</dbReference>
<reference evidence="3" key="1">
    <citation type="submission" date="2023-07" db="EMBL/GenBank/DDBJ databases">
        <title>30 novel species of actinomycetes from the DSMZ collection.</title>
        <authorList>
            <person name="Nouioui I."/>
        </authorList>
    </citation>
    <scope>NUCLEOTIDE SEQUENCE [LARGE SCALE GENOMIC DNA]</scope>
    <source>
        <strain evidence="3">DSM 44938</strain>
    </source>
</reference>
<feature type="domain" description="Transposase IS204/IS1001/IS1096/IS1165 DDE" evidence="1">
    <location>
        <begin position="3"/>
        <end position="140"/>
    </location>
</feature>
<dbReference type="RefSeq" id="WP_311708759.1">
    <property type="nucleotide sequence ID" value="NZ_JAVREL010000036.1"/>
</dbReference>
<evidence type="ECO:0000313" key="3">
    <source>
        <dbReference type="Proteomes" id="UP001183246"/>
    </source>
</evidence>
<protein>
    <submittedName>
        <fullName evidence="2">Transposase</fullName>
    </submittedName>
</protein>
<dbReference type="Pfam" id="PF01610">
    <property type="entry name" value="DDE_Tnp_ISL3"/>
    <property type="match status" value="1"/>
</dbReference>
<evidence type="ECO:0000313" key="2">
    <source>
        <dbReference type="EMBL" id="MDT0347605.1"/>
    </source>
</evidence>
<proteinExistence type="predicted"/>
<accession>A0ABU2N1F8</accession>
<organism evidence="2 3">
    <name type="scientific">Streptomyces litchfieldiae</name>
    <dbReference type="NCBI Taxonomy" id="3075543"/>
    <lineage>
        <taxon>Bacteria</taxon>
        <taxon>Bacillati</taxon>
        <taxon>Actinomycetota</taxon>
        <taxon>Actinomycetes</taxon>
        <taxon>Kitasatosporales</taxon>
        <taxon>Streptomycetaceae</taxon>
        <taxon>Streptomyces</taxon>
    </lineage>
</organism>
<keyword evidence="3" id="KW-1185">Reference proteome</keyword>